<feature type="region of interest" description="Disordered" evidence="1">
    <location>
        <begin position="27"/>
        <end position="109"/>
    </location>
</feature>
<dbReference type="SUPFAM" id="SSF49785">
    <property type="entry name" value="Galactose-binding domain-like"/>
    <property type="match status" value="1"/>
</dbReference>
<organism evidence="4 5">
    <name type="scientific">Nocardioides plantarum</name>
    <dbReference type="NCBI Taxonomy" id="29299"/>
    <lineage>
        <taxon>Bacteria</taxon>
        <taxon>Bacillati</taxon>
        <taxon>Actinomycetota</taxon>
        <taxon>Actinomycetes</taxon>
        <taxon>Propionibacteriales</taxon>
        <taxon>Nocardioidaceae</taxon>
        <taxon>Nocardioides</taxon>
    </lineage>
</organism>
<keyword evidence="2" id="KW-1133">Transmembrane helix</keyword>
<feature type="transmembrane region" description="Helical" evidence="2">
    <location>
        <begin position="152"/>
        <end position="173"/>
    </location>
</feature>
<evidence type="ECO:0000313" key="5">
    <source>
        <dbReference type="Proteomes" id="UP001589750"/>
    </source>
</evidence>
<keyword evidence="2" id="KW-0472">Membrane</keyword>
<evidence type="ECO:0000259" key="3">
    <source>
        <dbReference type="Pfam" id="PF25302"/>
    </source>
</evidence>
<accession>A0ABV5KDZ0</accession>
<dbReference type="Proteomes" id="UP001589750">
    <property type="component" value="Unassembled WGS sequence"/>
</dbReference>
<protein>
    <submittedName>
        <fullName evidence="4">Discoidin domain-containing protein</fullName>
    </submittedName>
</protein>
<evidence type="ECO:0000256" key="2">
    <source>
        <dbReference type="SAM" id="Phobius"/>
    </source>
</evidence>
<dbReference type="EMBL" id="JBHMDG010000026">
    <property type="protein sequence ID" value="MFB9314954.1"/>
    <property type="molecule type" value="Genomic_DNA"/>
</dbReference>
<dbReference type="InterPro" id="IPR057561">
    <property type="entry name" value="NADase_transloc"/>
</dbReference>
<name>A0ABV5KDZ0_9ACTN</name>
<dbReference type="NCBIfam" id="NF047619">
    <property type="entry name" value="NADase_discoid"/>
    <property type="match status" value="1"/>
</dbReference>
<gene>
    <name evidence="4" type="ORF">ACFFRI_17985</name>
</gene>
<dbReference type="PRINTS" id="PR01217">
    <property type="entry name" value="PRICHEXTENSN"/>
</dbReference>
<feature type="domain" description="NAD glycohydrolase translocation F5/8 type C" evidence="3">
    <location>
        <begin position="247"/>
        <end position="354"/>
    </location>
</feature>
<evidence type="ECO:0000256" key="1">
    <source>
        <dbReference type="SAM" id="MobiDB-lite"/>
    </source>
</evidence>
<keyword evidence="2" id="KW-0812">Transmembrane</keyword>
<keyword evidence="5" id="KW-1185">Reference proteome</keyword>
<reference evidence="4 5" key="1">
    <citation type="submission" date="2024-09" db="EMBL/GenBank/DDBJ databases">
        <authorList>
            <person name="Sun Q."/>
            <person name="Mori K."/>
        </authorList>
    </citation>
    <scope>NUCLEOTIDE SEQUENCE [LARGE SCALE GENOMIC DNA]</scope>
    <source>
        <strain evidence="4 5">JCM 9626</strain>
    </source>
</reference>
<feature type="compositionally biased region" description="Low complexity" evidence="1">
    <location>
        <begin position="185"/>
        <end position="223"/>
    </location>
</feature>
<feature type="compositionally biased region" description="Pro residues" evidence="1">
    <location>
        <begin position="65"/>
        <end position="80"/>
    </location>
</feature>
<dbReference type="InterPro" id="IPR008979">
    <property type="entry name" value="Galactose-bd-like_sf"/>
</dbReference>
<feature type="compositionally biased region" description="Pro residues" evidence="1">
    <location>
        <begin position="94"/>
        <end position="109"/>
    </location>
</feature>
<proteinExistence type="predicted"/>
<comment type="caution">
    <text evidence="4">The sequence shown here is derived from an EMBL/GenBank/DDBJ whole genome shotgun (WGS) entry which is preliminary data.</text>
</comment>
<evidence type="ECO:0000313" key="4">
    <source>
        <dbReference type="EMBL" id="MFB9314954.1"/>
    </source>
</evidence>
<sequence length="379" mass="39257">MHQCARCGHALGVGRYCVNCGQPRDDIAGPPDVTGDVTGGDPTSTAERPAVRVEDSPAPSDPARSPWPPGAGPTAPPPVYETPGRPRYPMYADDPPPPPATPATPLPPVAPVAPVSPEVWEADTSVPVAFVGYDDHAAPTDDRRSHAARRSALPWLVVAAALVLVAGMGVFLLRGNDTDDDRAGDPAPGGSASASAPGTSAPTTDPSSSEPTSPTTSTTTGPSKDVSGSATVRAPSTAKPGVDVDGNPVRYDAANMLDDRPDTAWRAPGSAAGSTLVFTLAKSTRLTSVGLLNGYAKRDPGYDGYTANRRVLEVEWVFDGGETVTQTLGESRAVQKMRVDVVSRTVRMRLVSVSDPARAPKGRNFTAISTVELLGSPQP</sequence>
<feature type="region of interest" description="Disordered" evidence="1">
    <location>
        <begin position="179"/>
        <end position="248"/>
    </location>
</feature>
<dbReference type="Pfam" id="PF25302">
    <property type="entry name" value="NADase_transloc"/>
    <property type="match status" value="1"/>
</dbReference>
<dbReference type="RefSeq" id="WP_140010074.1">
    <property type="nucleotide sequence ID" value="NZ_JBHMDG010000026.1"/>
</dbReference>